<dbReference type="PIRSF" id="PIRSF006677">
    <property type="entry name" value="UCP006677"/>
    <property type="match status" value="1"/>
</dbReference>
<keyword evidence="5" id="KW-0670">Pyruvate</keyword>
<gene>
    <name evidence="5" type="primary">ppcA</name>
    <name evidence="5" type="ORF">DRJ04_03570</name>
</gene>
<evidence type="ECO:0000256" key="3">
    <source>
        <dbReference type="ARBA" id="ARBA00023300"/>
    </source>
</evidence>
<dbReference type="EC" id="4.1.1.31" evidence="4"/>
<reference evidence="5 6" key="1">
    <citation type="submission" date="2018-06" db="EMBL/GenBank/DDBJ databases">
        <title>Extensive metabolic versatility and redundancy in microbially diverse, dynamic hydrothermal sediments.</title>
        <authorList>
            <person name="Dombrowski N."/>
            <person name="Teske A."/>
            <person name="Baker B.J."/>
        </authorList>
    </citation>
    <scope>NUCLEOTIDE SEQUENCE [LARGE SCALE GENOMIC DNA]</scope>
    <source>
        <strain evidence="5">B3_G15</strain>
    </source>
</reference>
<organism evidence="5 6">
    <name type="scientific">Aerophobetes bacterium</name>
    <dbReference type="NCBI Taxonomy" id="2030807"/>
    <lineage>
        <taxon>Bacteria</taxon>
        <taxon>Candidatus Aerophobota</taxon>
    </lineage>
</organism>
<dbReference type="GO" id="GO:0008964">
    <property type="term" value="F:phosphoenolpyruvate carboxylase activity"/>
    <property type="evidence" value="ECO:0007669"/>
    <property type="project" value="UniProtKB-UniRule"/>
</dbReference>
<evidence type="ECO:0000256" key="1">
    <source>
        <dbReference type="ARBA" id="ARBA00022842"/>
    </source>
</evidence>
<dbReference type="InterPro" id="IPR007566">
    <property type="entry name" value="PEP_COase_arc-type"/>
</dbReference>
<comment type="caution">
    <text evidence="5">The sequence shown here is derived from an EMBL/GenBank/DDBJ whole genome shotgun (WGS) entry which is preliminary data.</text>
</comment>
<dbReference type="Pfam" id="PF14010">
    <property type="entry name" value="PEPcase_2"/>
    <property type="match status" value="1"/>
</dbReference>
<dbReference type="GO" id="GO:0015977">
    <property type="term" value="P:carbon fixation"/>
    <property type="evidence" value="ECO:0007669"/>
    <property type="project" value="UniProtKB-KW"/>
</dbReference>
<dbReference type="HAMAP" id="MF_01904">
    <property type="entry name" value="PEPcase_type2"/>
    <property type="match status" value="1"/>
</dbReference>
<accession>A0A662DH24</accession>
<evidence type="ECO:0000256" key="2">
    <source>
        <dbReference type="ARBA" id="ARBA00023239"/>
    </source>
</evidence>
<dbReference type="EMBL" id="QMQA01000075">
    <property type="protein sequence ID" value="RLE13817.1"/>
    <property type="molecule type" value="Genomic_DNA"/>
</dbReference>
<evidence type="ECO:0000313" key="5">
    <source>
        <dbReference type="EMBL" id="RLE13817.1"/>
    </source>
</evidence>
<dbReference type="Proteomes" id="UP000280417">
    <property type="component" value="Unassembled WGS sequence"/>
</dbReference>
<keyword evidence="2 5" id="KW-0456">Lyase</keyword>
<dbReference type="NCBIfam" id="TIGR02751">
    <property type="entry name" value="PEPCase_arch"/>
    <property type="match status" value="1"/>
</dbReference>
<keyword evidence="3" id="KW-0120">Carbon dioxide fixation</keyword>
<dbReference type="InterPro" id="IPR015813">
    <property type="entry name" value="Pyrv/PenolPyrv_kinase-like_dom"/>
</dbReference>
<dbReference type="GO" id="GO:0006099">
    <property type="term" value="P:tricarboxylic acid cycle"/>
    <property type="evidence" value="ECO:0007669"/>
    <property type="project" value="InterPro"/>
</dbReference>
<proteinExistence type="inferred from homology"/>
<keyword evidence="1" id="KW-0460">Magnesium</keyword>
<protein>
    <recommendedName>
        <fullName evidence="4">Phosphoenolpyruvate carboxylase</fullName>
        <ecNumber evidence="4">4.1.1.31</ecNumber>
    </recommendedName>
</protein>
<name>A0A662DH24_UNCAE</name>
<evidence type="ECO:0000256" key="4">
    <source>
        <dbReference type="NCBIfam" id="TIGR02751"/>
    </source>
</evidence>
<dbReference type="SUPFAM" id="SSF51621">
    <property type="entry name" value="Phosphoenolpyruvate/pyruvate domain"/>
    <property type="match status" value="1"/>
</dbReference>
<dbReference type="AlphaFoldDB" id="A0A662DH24"/>
<sequence>MFRKIPSTMATQHPDNAGCVWWLGKPFIDSKDEIKEALVSLGELSCEEFMWDWEGKYVDEAVIERLFEEDFPFFQKRPLGKKVFITYRIPNIWVEKGSYRVLRAFANVLTASDIARDLKLHYPPVFEVILPMTTKAEQLVYLQTKFAELSHLLRKDVQTKIGSGSPETIEIIPLIEDIPYLLGVDNLLEEYVSLYKQKFSRIKKIEHIRPFIARSDPALNYGLVAAVLSAKVAISKIYKICEKLDIKVYPIIGCGTVPFRGHLSPRNITNFLREYQGIKTVTIQSSFRYDYPLEEVKEAIKTLSVELANQNNIPFISRSDLTGIEKLVKIFKDSYRREIVKIAGLINEISGFVPRRRERRLHIGLFGYSREFTRGIHLPRAITFTASLYSLGIPPEIIGVGRALKVAQKEGLEEILEKYYLNLKWDLKEACGFVNRENIKRLKRKYPSLEYIEQDLGLIERILKIPTEPVANKQLIHKNLTSNILLFLEEDKDVTQLIEEAGILRNFLG</sequence>
<evidence type="ECO:0000313" key="6">
    <source>
        <dbReference type="Proteomes" id="UP000280417"/>
    </source>
</evidence>